<dbReference type="Pfam" id="PF13586">
    <property type="entry name" value="DDE_Tnp_1_2"/>
    <property type="match status" value="1"/>
</dbReference>
<gene>
    <name evidence="2" type="ORF">ROLI_016290</name>
</gene>
<evidence type="ECO:0000259" key="1">
    <source>
        <dbReference type="Pfam" id="PF13586"/>
    </source>
</evidence>
<dbReference type="Proteomes" id="UP001318682">
    <property type="component" value="Chromosome"/>
</dbReference>
<name>A0ABZ2BT12_9RHOB</name>
<dbReference type="EMBL" id="CP143423">
    <property type="protein sequence ID" value="WVX48548.1"/>
    <property type="molecule type" value="Genomic_DNA"/>
</dbReference>
<evidence type="ECO:0000313" key="3">
    <source>
        <dbReference type="Proteomes" id="UP001318682"/>
    </source>
</evidence>
<sequence>MTCAKPTLIRNLTGGHLLVDRGFDADWLRNDLLDRDIIPVISPKSNRKFPAEFDKKTCKWRHLIENYFGKMKENRGIAMRSCKTDQSFKTLISIAATIIQMR</sequence>
<dbReference type="InterPro" id="IPR025668">
    <property type="entry name" value="Tnp_DDE_dom"/>
</dbReference>
<accession>A0ABZ2BT12</accession>
<protein>
    <recommendedName>
        <fullName evidence="1">Transposase DDE domain-containing protein</fullName>
    </recommendedName>
</protein>
<dbReference type="RefSeq" id="WP_338469252.1">
    <property type="nucleotide sequence ID" value="NZ_CP143423.1"/>
</dbReference>
<keyword evidence="3" id="KW-1185">Reference proteome</keyword>
<feature type="domain" description="Transposase DDE" evidence="1">
    <location>
        <begin position="18"/>
        <end position="101"/>
    </location>
</feature>
<evidence type="ECO:0000313" key="2">
    <source>
        <dbReference type="EMBL" id="WVX48548.1"/>
    </source>
</evidence>
<organism evidence="2 3">
    <name type="scientific">Roseobacter fucihabitans</name>
    <dbReference type="NCBI Taxonomy" id="1537242"/>
    <lineage>
        <taxon>Bacteria</taxon>
        <taxon>Pseudomonadati</taxon>
        <taxon>Pseudomonadota</taxon>
        <taxon>Alphaproteobacteria</taxon>
        <taxon>Rhodobacterales</taxon>
        <taxon>Roseobacteraceae</taxon>
        <taxon>Roseobacter</taxon>
    </lineage>
</organism>
<proteinExistence type="predicted"/>
<reference evidence="3" key="1">
    <citation type="submission" date="2024-01" db="EMBL/GenBank/DDBJ databases">
        <title>Roseobacter fucihabitans sp. nov., isolated from the brown alga Fucus spiralis.</title>
        <authorList>
            <person name="Hahnke S."/>
            <person name="Berger M."/>
            <person name="Schlingloff A."/>
            <person name="Athale I."/>
            <person name="Neumann-Schaal M."/>
            <person name="Adenaya A."/>
            <person name="Poehlein A."/>
            <person name="Daniel R."/>
            <person name="Pertersen J."/>
            <person name="Brinkhoff T."/>
        </authorList>
    </citation>
    <scope>NUCLEOTIDE SEQUENCE [LARGE SCALE GENOMIC DNA]</scope>
    <source>
        <strain evidence="3">B14</strain>
    </source>
</reference>